<evidence type="ECO:0000313" key="3">
    <source>
        <dbReference type="Proteomes" id="UP001216907"/>
    </source>
</evidence>
<feature type="region of interest" description="Disordered" evidence="1">
    <location>
        <begin position="29"/>
        <end position="73"/>
    </location>
</feature>
<gene>
    <name evidence="2" type="ORF">PZE19_22110</name>
</gene>
<dbReference type="RefSeq" id="WP_277862771.1">
    <property type="nucleotide sequence ID" value="NZ_JARRAG010000002.1"/>
</dbReference>
<protein>
    <submittedName>
        <fullName evidence="2">DUF1571 domain-containing protein</fullName>
    </submittedName>
</protein>
<comment type="caution">
    <text evidence="2">The sequence shown here is derived from an EMBL/GenBank/DDBJ whole genome shotgun (WGS) entry which is preliminary data.</text>
</comment>
<evidence type="ECO:0000256" key="1">
    <source>
        <dbReference type="SAM" id="MobiDB-lite"/>
    </source>
</evidence>
<dbReference type="Pfam" id="PF07608">
    <property type="entry name" value="DUF1571"/>
    <property type="match status" value="1"/>
</dbReference>
<dbReference type="Proteomes" id="UP001216907">
    <property type="component" value="Unassembled WGS sequence"/>
</dbReference>
<proteinExistence type="predicted"/>
<keyword evidence="3" id="KW-1185">Reference proteome</keyword>
<dbReference type="EMBL" id="JARRAG010000002">
    <property type="protein sequence ID" value="MDG3006475.1"/>
    <property type="molecule type" value="Genomic_DNA"/>
</dbReference>
<feature type="compositionally biased region" description="Basic and acidic residues" evidence="1">
    <location>
        <begin position="32"/>
        <end position="54"/>
    </location>
</feature>
<reference evidence="2 3" key="1">
    <citation type="submission" date="2023-03" db="EMBL/GenBank/DDBJ databases">
        <title>Paludisphaera mucosa sp. nov. a novel planctomycete from northern fen.</title>
        <authorList>
            <person name="Ivanova A."/>
        </authorList>
    </citation>
    <scope>NUCLEOTIDE SEQUENCE [LARGE SCALE GENOMIC DNA]</scope>
    <source>
        <strain evidence="2 3">Pla2</strain>
    </source>
</reference>
<accession>A0ABT6FGE8</accession>
<dbReference type="InterPro" id="IPR011465">
    <property type="entry name" value="DUF1571"/>
</dbReference>
<organism evidence="2 3">
    <name type="scientific">Paludisphaera mucosa</name>
    <dbReference type="NCBI Taxonomy" id="3030827"/>
    <lineage>
        <taxon>Bacteria</taxon>
        <taxon>Pseudomonadati</taxon>
        <taxon>Planctomycetota</taxon>
        <taxon>Planctomycetia</taxon>
        <taxon>Isosphaerales</taxon>
        <taxon>Isosphaeraceae</taxon>
        <taxon>Paludisphaera</taxon>
    </lineage>
</organism>
<dbReference type="Gene3D" id="2.50.20.10">
    <property type="entry name" value="Lipoprotein localisation LolA/LolB/LppX"/>
    <property type="match status" value="1"/>
</dbReference>
<evidence type="ECO:0000313" key="2">
    <source>
        <dbReference type="EMBL" id="MDG3006475.1"/>
    </source>
</evidence>
<name>A0ABT6FGE8_9BACT</name>
<sequence length="316" mass="35018">MASSRRVLVGSLKKRIIASSLILSLSLAADSPKGEEPSAKAAEKPKAGADRRVALSDATPPPHTAMKPDLSAKGPARAEAASIAAEAPSARAIRTMTECQARFDAVKDYTCTFYKRERIDGKLSDMNVMSMKMRNAPHSVYFRFHQPNKGREAIFVEGRNGGYVLAHDVGFTKLLAGTMKLDPHGSRAMENCRHPITKAGVGNLIKTVVDRWTAELNDRESIVLFDSKIRLGSAPCLLIEAIHPEKKPEFYFHKVRLFIDAEMGIPVRYEAYDWPKKTGKAPELLEEYAYDEIKLNVGLGEEDFDAGNQLYSFGRF</sequence>